<keyword evidence="3" id="KW-1185">Reference proteome</keyword>
<comment type="caution">
    <text evidence="2">The sequence shown here is derived from an EMBL/GenBank/DDBJ whole genome shotgun (WGS) entry which is preliminary data.</text>
</comment>
<dbReference type="RefSeq" id="WP_345432153.1">
    <property type="nucleotide sequence ID" value="NZ_BAABHK010000004.1"/>
</dbReference>
<feature type="coiled-coil region" evidence="1">
    <location>
        <begin position="23"/>
        <end position="57"/>
    </location>
</feature>
<dbReference type="EMBL" id="BAABHK010000004">
    <property type="protein sequence ID" value="GAA4627027.1"/>
    <property type="molecule type" value="Genomic_DNA"/>
</dbReference>
<accession>A0ABP8UBC8</accession>
<keyword evidence="1" id="KW-0175">Coiled coil</keyword>
<dbReference type="Proteomes" id="UP001501442">
    <property type="component" value="Unassembled WGS sequence"/>
</dbReference>
<name>A0ABP8UBC8_9ACTN</name>
<evidence type="ECO:0000256" key="1">
    <source>
        <dbReference type="SAM" id="Coils"/>
    </source>
</evidence>
<reference evidence="3" key="1">
    <citation type="journal article" date="2019" name="Int. J. Syst. Evol. Microbiol.">
        <title>The Global Catalogue of Microorganisms (GCM) 10K type strain sequencing project: providing services to taxonomists for standard genome sequencing and annotation.</title>
        <authorList>
            <consortium name="The Broad Institute Genomics Platform"/>
            <consortium name="The Broad Institute Genome Sequencing Center for Infectious Disease"/>
            <person name="Wu L."/>
            <person name="Ma J."/>
        </authorList>
    </citation>
    <scope>NUCLEOTIDE SEQUENCE [LARGE SCALE GENOMIC DNA]</scope>
    <source>
        <strain evidence="3">JCM 17939</strain>
    </source>
</reference>
<organism evidence="2 3">
    <name type="scientific">Actinoallomurus vinaceus</name>
    <dbReference type="NCBI Taxonomy" id="1080074"/>
    <lineage>
        <taxon>Bacteria</taxon>
        <taxon>Bacillati</taxon>
        <taxon>Actinomycetota</taxon>
        <taxon>Actinomycetes</taxon>
        <taxon>Streptosporangiales</taxon>
        <taxon>Thermomonosporaceae</taxon>
        <taxon>Actinoallomurus</taxon>
    </lineage>
</organism>
<sequence length="247" mass="25832">MSWMDPEILGALRADTAELMTTIKRSDSAAELMRRRAEQAEQQASGARHQLEQLRLLALLAQGTLPLPGRDQIYQAEDGVTLAFGPLQVTGLPDDPTPEDYRNLAETMRSLYVAAAAIAHRAEEAARDLAAPSAPESLVAVETAEPGPGGESVTIVKRTCNGCGTVVGDAIPVELEADARGDVLPDVRGECAKCSGAAAESFERPIAGDAVAGRRLVDNLAEAGPTGENLATSTLTDVSAVTMGDAR</sequence>
<proteinExistence type="predicted"/>
<gene>
    <name evidence="2" type="ORF">GCM10023196_037630</name>
</gene>
<protein>
    <submittedName>
        <fullName evidence="2">Uncharacterized protein</fullName>
    </submittedName>
</protein>
<evidence type="ECO:0000313" key="2">
    <source>
        <dbReference type="EMBL" id="GAA4627027.1"/>
    </source>
</evidence>
<evidence type="ECO:0000313" key="3">
    <source>
        <dbReference type="Proteomes" id="UP001501442"/>
    </source>
</evidence>